<proteinExistence type="predicted"/>
<dbReference type="Pfam" id="PF12833">
    <property type="entry name" value="HTH_18"/>
    <property type="match status" value="1"/>
</dbReference>
<comment type="caution">
    <text evidence="6">The sequence shown here is derived from an EMBL/GenBank/DDBJ whole genome shotgun (WGS) entry which is preliminary data.</text>
</comment>
<dbReference type="RefSeq" id="WP_065398468.1">
    <property type="nucleotide sequence ID" value="NZ_JAKYXJ010000002.1"/>
</dbReference>
<dbReference type="AlphaFoldDB" id="A0A1B8ZSA8"/>
<dbReference type="PANTHER" id="PTHR43280">
    <property type="entry name" value="ARAC-FAMILY TRANSCRIPTIONAL REGULATOR"/>
    <property type="match status" value="1"/>
</dbReference>
<evidence type="ECO:0000313" key="5">
    <source>
        <dbReference type="EMBL" id="MEE6129857.1"/>
    </source>
</evidence>
<dbReference type="EMBL" id="MAYG01000001">
    <property type="protein sequence ID" value="OCA74478.1"/>
    <property type="molecule type" value="Genomic_DNA"/>
</dbReference>
<keyword evidence="3" id="KW-0804">Transcription</keyword>
<sequence length="123" mass="14336">MSERKKKSRSKEISEQYLGFLDRHIEDVLSAKTADFMSLNQIASELAVSHKHLIDVIQHEFGRHPSYFYDARIIKVIKEILLKEDVSIAEVARKFTYDPSNFSKFFKRRTGQTPGSFRKQNKG</sequence>
<evidence type="ECO:0000256" key="2">
    <source>
        <dbReference type="ARBA" id="ARBA00023125"/>
    </source>
</evidence>
<dbReference type="GO" id="GO:0043565">
    <property type="term" value="F:sequence-specific DNA binding"/>
    <property type="evidence" value="ECO:0007669"/>
    <property type="project" value="InterPro"/>
</dbReference>
<dbReference type="STRING" id="651561.BBI00_09130"/>
<reference evidence="6" key="2">
    <citation type="submission" date="2016-07" db="EMBL/GenBank/DDBJ databases">
        <authorList>
            <person name="Jeong J.-J."/>
            <person name="Kim D.W."/>
            <person name="Sang M.K."/>
            <person name="Choi I.-G."/>
            <person name="Kim K.D."/>
        </authorList>
    </citation>
    <scope>NUCLEOTIDE SEQUENCE</scope>
    <source>
        <strain evidence="6">CC-VM-7</strain>
    </source>
</reference>
<keyword evidence="1" id="KW-0805">Transcription regulation</keyword>
<evidence type="ECO:0000313" key="6">
    <source>
        <dbReference type="EMBL" id="OCA74478.1"/>
    </source>
</evidence>
<evidence type="ECO:0000256" key="3">
    <source>
        <dbReference type="ARBA" id="ARBA00023163"/>
    </source>
</evidence>
<evidence type="ECO:0000256" key="1">
    <source>
        <dbReference type="ARBA" id="ARBA00023015"/>
    </source>
</evidence>
<protein>
    <submittedName>
        <fullName evidence="6">DNA-binding protein</fullName>
    </submittedName>
    <submittedName>
        <fullName evidence="5">Helix-turn-helix domain-containing protein</fullName>
    </submittedName>
</protein>
<dbReference type="Proteomes" id="UP001350005">
    <property type="component" value="Unassembled WGS sequence"/>
</dbReference>
<dbReference type="SMART" id="SM00342">
    <property type="entry name" value="HTH_ARAC"/>
    <property type="match status" value="1"/>
</dbReference>
<dbReference type="InterPro" id="IPR018060">
    <property type="entry name" value="HTH_AraC"/>
</dbReference>
<name>A0A1B8ZSA8_9FLAO</name>
<organism evidence="6 7">
    <name type="scientific">Chryseobacterium arthrosphaerae</name>
    <dbReference type="NCBI Taxonomy" id="651561"/>
    <lineage>
        <taxon>Bacteria</taxon>
        <taxon>Pseudomonadati</taxon>
        <taxon>Bacteroidota</taxon>
        <taxon>Flavobacteriia</taxon>
        <taxon>Flavobacteriales</taxon>
        <taxon>Weeksellaceae</taxon>
        <taxon>Chryseobacterium group</taxon>
        <taxon>Chryseobacterium</taxon>
    </lineage>
</organism>
<dbReference type="PANTHER" id="PTHR43280:SF32">
    <property type="entry name" value="TRANSCRIPTIONAL REGULATORY PROTEIN"/>
    <property type="match status" value="1"/>
</dbReference>
<reference evidence="5 8" key="3">
    <citation type="submission" date="2024-01" db="EMBL/GenBank/DDBJ databases">
        <title>Whole genome of Chryseobacterium arthrosphaerae NNCa 2741.</title>
        <authorList>
            <person name="Boriskina E.V."/>
            <person name="Gordinskaya N.A."/>
            <person name="Kropotov V.S."/>
            <person name="Alekseeva A.E."/>
            <person name="Makhova M.A."/>
            <person name="Kryazhev D.V."/>
            <person name="Shkurkina I.S."/>
        </authorList>
    </citation>
    <scope>NUCLEOTIDE SEQUENCE [LARGE SCALE GENOMIC DNA]</scope>
    <source>
        <strain evidence="5 8">NNCa 2741</strain>
    </source>
</reference>
<accession>A0A1B8ZSA8</accession>
<dbReference type="Gene3D" id="1.10.10.60">
    <property type="entry name" value="Homeodomain-like"/>
    <property type="match status" value="1"/>
</dbReference>
<evidence type="ECO:0000259" key="4">
    <source>
        <dbReference type="PROSITE" id="PS01124"/>
    </source>
</evidence>
<dbReference type="EMBL" id="JAZGJU010000062">
    <property type="protein sequence ID" value="MEE6129857.1"/>
    <property type="molecule type" value="Genomic_DNA"/>
</dbReference>
<dbReference type="SUPFAM" id="SSF46689">
    <property type="entry name" value="Homeodomain-like"/>
    <property type="match status" value="1"/>
</dbReference>
<feature type="domain" description="HTH araC/xylS-type" evidence="4">
    <location>
        <begin position="15"/>
        <end position="120"/>
    </location>
</feature>
<gene>
    <name evidence="6" type="ORF">BBI00_09130</name>
    <name evidence="5" type="ORF">V2E39_20835</name>
</gene>
<keyword evidence="8" id="KW-1185">Reference proteome</keyword>
<dbReference type="GO" id="GO:0003700">
    <property type="term" value="F:DNA-binding transcription factor activity"/>
    <property type="evidence" value="ECO:0007669"/>
    <property type="project" value="InterPro"/>
</dbReference>
<dbReference type="PROSITE" id="PS01124">
    <property type="entry name" value="HTH_ARAC_FAMILY_2"/>
    <property type="match status" value="1"/>
</dbReference>
<reference evidence="7" key="1">
    <citation type="submission" date="2016-07" db="EMBL/GenBank/DDBJ databases">
        <authorList>
            <person name="Florea S."/>
            <person name="Webb J.S."/>
            <person name="Jaromczyk J."/>
            <person name="Schardl C.L."/>
        </authorList>
    </citation>
    <scope>NUCLEOTIDE SEQUENCE [LARGE SCALE GENOMIC DNA]</scope>
    <source>
        <strain evidence="7">CC-VM-7</strain>
    </source>
</reference>
<dbReference type="InterPro" id="IPR009057">
    <property type="entry name" value="Homeodomain-like_sf"/>
</dbReference>
<dbReference type="Proteomes" id="UP000093432">
    <property type="component" value="Unassembled WGS sequence"/>
</dbReference>
<dbReference type="OrthoDB" id="956952at2"/>
<evidence type="ECO:0000313" key="7">
    <source>
        <dbReference type="Proteomes" id="UP000093432"/>
    </source>
</evidence>
<keyword evidence="2 6" id="KW-0238">DNA-binding</keyword>
<evidence type="ECO:0000313" key="8">
    <source>
        <dbReference type="Proteomes" id="UP001350005"/>
    </source>
</evidence>